<protein>
    <recommendedName>
        <fullName evidence="6">Ankyrin</fullName>
    </recommendedName>
</protein>
<accession>A0A8K0W4D7</accession>
<sequence>MIVRSLAKRLEIGGFVSGYSATLATNLTSITSNLPRTDAYHRPFSWASSVNWDILVQCWCSSQQLVKRNYRLPKSSLDATFYGQDPTFSTISEMEATEVLLLSVITSILNNTSLDRDGQSNDAYDIFRMLPRQALMQSLKALPLQILDVLAERVLAAAIVADDGPLVSVTLSLGANPHEHIRMGQSSQSELKHPVQFAVGERLYSAAKALVKYICQNATQEMADELLAHVFKKGKNHDHLPEPEMTELIRLILAAGARPTEQCLHYLFTGSLLLTTVQTFVQASNAGVTEWLRLGLVEGLLSFSIQSEKRKAVARDVLQYVLLEELELDTSDSPDVGLTLRNALRTAILRGHLRYWAIELILPTMKKCGYNLDEDLAGTFIADESFQKACSNGQWTLGASLMLAQIQKVKLNKGQPAREEQARSEPTGADQAMVRGDFEISFEQLPSVRLRNLISQKDVIQVRELLDELFEDFEDCDLTGSVEHAVSLGQTRIAVAILQTMDSQGLDSLPAIVSVLEAGQTAAASQILKESRTWCRALDNATVRHDFTALETLVHQQQAHVPYFRIEAWNAIFESQLSERRQLCLRLIAFHAIEIDDKDLCAWLFEVGLDASELIYCRGCHNKIDYDHLTQRPTPQQKPKIFGQDWMKIGINEVSYVLPSLVAIAAEQDSVSWIHFLFAQGVHTRDTMALFQAVNTSAELATIQCLLAAAMAQAHPVESTYGSAALRHAVRSCDLGLINILCEVVNIDAIESSTGEYLENKVGLSPLCEAIAMNDPALVDALLKRGAAPNTHFAHEPHQFGKIKSVLPRLTPLLAAIDMQSLPIVQLLVEAGAELHYKRALGVLRTPLQRAAEVGNLEILQYLISKGASIDTKPKFSGATELQLAAMNGFVGVATYLLELGAKVNHPPAEGEGRTAFEAAAENGRIDMMLLLVQSGVQLHLEFGDPPESQYVRAKCFAEMNGFMAAKRFVESLLATPTTPTEELRTEDAVSLGLYPSPTVRTNRLPGLSP</sequence>
<gene>
    <name evidence="4" type="ORF">FB567DRAFT_177848</name>
</gene>
<dbReference type="AlphaFoldDB" id="A0A8K0W4D7"/>
<dbReference type="EMBL" id="JAGMVJ010000002">
    <property type="protein sequence ID" value="KAH7093635.1"/>
    <property type="molecule type" value="Genomic_DNA"/>
</dbReference>
<dbReference type="Proteomes" id="UP000813461">
    <property type="component" value="Unassembled WGS sequence"/>
</dbReference>
<dbReference type="Gene3D" id="1.25.40.20">
    <property type="entry name" value="Ankyrin repeat-containing domain"/>
    <property type="match status" value="1"/>
</dbReference>
<dbReference type="InterPro" id="IPR050776">
    <property type="entry name" value="Ank_Repeat/CDKN_Inhibitor"/>
</dbReference>
<evidence type="ECO:0000313" key="5">
    <source>
        <dbReference type="Proteomes" id="UP000813461"/>
    </source>
</evidence>
<evidence type="ECO:0000256" key="2">
    <source>
        <dbReference type="ARBA" id="ARBA00023043"/>
    </source>
</evidence>
<dbReference type="PROSITE" id="PS50297">
    <property type="entry name" value="ANK_REP_REGION"/>
    <property type="match status" value="2"/>
</dbReference>
<organism evidence="4 5">
    <name type="scientific">Paraphoma chrysanthemicola</name>
    <dbReference type="NCBI Taxonomy" id="798071"/>
    <lineage>
        <taxon>Eukaryota</taxon>
        <taxon>Fungi</taxon>
        <taxon>Dikarya</taxon>
        <taxon>Ascomycota</taxon>
        <taxon>Pezizomycotina</taxon>
        <taxon>Dothideomycetes</taxon>
        <taxon>Pleosporomycetidae</taxon>
        <taxon>Pleosporales</taxon>
        <taxon>Pleosporineae</taxon>
        <taxon>Phaeosphaeriaceae</taxon>
        <taxon>Paraphoma</taxon>
    </lineage>
</organism>
<dbReference type="InterPro" id="IPR036770">
    <property type="entry name" value="Ankyrin_rpt-contain_sf"/>
</dbReference>
<dbReference type="PANTHER" id="PTHR24201">
    <property type="entry name" value="ANK_REP_REGION DOMAIN-CONTAINING PROTEIN"/>
    <property type="match status" value="1"/>
</dbReference>
<evidence type="ECO:0000256" key="1">
    <source>
        <dbReference type="ARBA" id="ARBA00022737"/>
    </source>
</evidence>
<feature type="repeat" description="ANK" evidence="3">
    <location>
        <begin position="877"/>
        <end position="909"/>
    </location>
</feature>
<evidence type="ECO:0008006" key="6">
    <source>
        <dbReference type="Google" id="ProtNLM"/>
    </source>
</evidence>
<evidence type="ECO:0000256" key="3">
    <source>
        <dbReference type="PROSITE-ProRule" id="PRU00023"/>
    </source>
</evidence>
<dbReference type="OrthoDB" id="539213at2759"/>
<evidence type="ECO:0000313" key="4">
    <source>
        <dbReference type="EMBL" id="KAH7093635.1"/>
    </source>
</evidence>
<keyword evidence="5" id="KW-1185">Reference proteome</keyword>
<keyword evidence="2 3" id="KW-0040">ANK repeat</keyword>
<dbReference type="GO" id="GO:0005634">
    <property type="term" value="C:nucleus"/>
    <property type="evidence" value="ECO:0007669"/>
    <property type="project" value="TreeGrafter"/>
</dbReference>
<dbReference type="InterPro" id="IPR002110">
    <property type="entry name" value="Ankyrin_rpt"/>
</dbReference>
<comment type="caution">
    <text evidence="4">The sequence shown here is derived from an EMBL/GenBank/DDBJ whole genome shotgun (WGS) entry which is preliminary data.</text>
</comment>
<reference evidence="4" key="1">
    <citation type="journal article" date="2021" name="Nat. Commun.">
        <title>Genetic determinants of endophytism in the Arabidopsis root mycobiome.</title>
        <authorList>
            <person name="Mesny F."/>
            <person name="Miyauchi S."/>
            <person name="Thiergart T."/>
            <person name="Pickel B."/>
            <person name="Atanasova L."/>
            <person name="Karlsson M."/>
            <person name="Huettel B."/>
            <person name="Barry K.W."/>
            <person name="Haridas S."/>
            <person name="Chen C."/>
            <person name="Bauer D."/>
            <person name="Andreopoulos W."/>
            <person name="Pangilinan J."/>
            <person name="LaButti K."/>
            <person name="Riley R."/>
            <person name="Lipzen A."/>
            <person name="Clum A."/>
            <person name="Drula E."/>
            <person name="Henrissat B."/>
            <person name="Kohler A."/>
            <person name="Grigoriev I.V."/>
            <person name="Martin F.M."/>
            <person name="Hacquard S."/>
        </authorList>
    </citation>
    <scope>NUCLEOTIDE SEQUENCE</scope>
    <source>
        <strain evidence="4">MPI-SDFR-AT-0120</strain>
    </source>
</reference>
<name>A0A8K0W4D7_9PLEO</name>
<dbReference type="PANTHER" id="PTHR24201:SF16">
    <property type="entry name" value="ANKYRIN-1-LIKE-RELATED"/>
    <property type="match status" value="1"/>
</dbReference>
<keyword evidence="1" id="KW-0677">Repeat</keyword>
<dbReference type="PROSITE" id="PS50088">
    <property type="entry name" value="ANK_REPEAT"/>
    <property type="match status" value="3"/>
</dbReference>
<feature type="repeat" description="ANK" evidence="3">
    <location>
        <begin position="843"/>
        <end position="875"/>
    </location>
</feature>
<feature type="repeat" description="ANK" evidence="3">
    <location>
        <begin position="912"/>
        <end position="944"/>
    </location>
</feature>
<dbReference type="SUPFAM" id="SSF48403">
    <property type="entry name" value="Ankyrin repeat"/>
    <property type="match status" value="1"/>
</dbReference>
<dbReference type="Pfam" id="PF12796">
    <property type="entry name" value="Ank_2"/>
    <property type="match status" value="1"/>
</dbReference>
<proteinExistence type="predicted"/>
<dbReference type="SMART" id="SM00248">
    <property type="entry name" value="ANK"/>
    <property type="match status" value="6"/>
</dbReference>